<reference evidence="3" key="1">
    <citation type="journal article" date="2014" name="Int. J. Syst. Evol. Microbiol.">
        <title>Complete genome sequence of Corynebacterium casei LMG S-19264T (=DSM 44701T), isolated from a smear-ripened cheese.</title>
        <authorList>
            <consortium name="US DOE Joint Genome Institute (JGI-PGF)"/>
            <person name="Walter F."/>
            <person name="Albersmeier A."/>
            <person name="Kalinowski J."/>
            <person name="Ruckert C."/>
        </authorList>
    </citation>
    <scope>NUCLEOTIDE SEQUENCE</scope>
    <source>
        <strain evidence="3">JCM 3313</strain>
    </source>
</reference>
<protein>
    <recommendedName>
        <fullName evidence="2">Deoxyribonuclease NucA/NucB domain-containing protein</fullName>
    </recommendedName>
</protein>
<evidence type="ECO:0000256" key="1">
    <source>
        <dbReference type="SAM" id="MobiDB-lite"/>
    </source>
</evidence>
<feature type="region of interest" description="Disordered" evidence="1">
    <location>
        <begin position="61"/>
        <end position="85"/>
    </location>
</feature>
<evidence type="ECO:0000313" key="3">
    <source>
        <dbReference type="EMBL" id="GGP65371.1"/>
    </source>
</evidence>
<comment type="caution">
    <text evidence="3">The sequence shown here is derived from an EMBL/GenBank/DDBJ whole genome shotgun (WGS) entry which is preliminary data.</text>
</comment>
<dbReference type="Pfam" id="PF14040">
    <property type="entry name" value="DNase_NucA_NucB"/>
    <property type="match status" value="1"/>
</dbReference>
<name>A0A918EFP1_9PSEU</name>
<feature type="domain" description="Deoxyribonuclease NucA/NucB" evidence="2">
    <location>
        <begin position="33"/>
        <end position="110"/>
    </location>
</feature>
<keyword evidence="4" id="KW-1185">Reference proteome</keyword>
<reference evidence="3" key="2">
    <citation type="submission" date="2020-09" db="EMBL/GenBank/DDBJ databases">
        <authorList>
            <person name="Sun Q."/>
            <person name="Ohkuma M."/>
        </authorList>
    </citation>
    <scope>NUCLEOTIDE SEQUENCE</scope>
    <source>
        <strain evidence="3">JCM 3313</strain>
    </source>
</reference>
<dbReference type="EMBL" id="BMRG01000008">
    <property type="protein sequence ID" value="GGP65371.1"/>
    <property type="molecule type" value="Genomic_DNA"/>
</dbReference>
<dbReference type="Proteomes" id="UP000639606">
    <property type="component" value="Unassembled WGS sequence"/>
</dbReference>
<proteinExistence type="predicted"/>
<dbReference type="InterPro" id="IPR029476">
    <property type="entry name" value="DNase_NucA_NucB"/>
</dbReference>
<evidence type="ECO:0000259" key="2">
    <source>
        <dbReference type="Pfam" id="PF14040"/>
    </source>
</evidence>
<dbReference type="AlphaFoldDB" id="A0A918EFP1"/>
<sequence length="114" mass="12639">MPTRHNPAPVRSCRLRRPARPPPGGSNRAYAGKVCKDIRGVDYEPAKYNCDEYPFASTREGAYTSTSSGTRAWRGSAGPIDGDDNKLSGTWMNSDFYKVHRVLDGDPFVVKMDL</sequence>
<evidence type="ECO:0000313" key="4">
    <source>
        <dbReference type="Proteomes" id="UP000639606"/>
    </source>
</evidence>
<feature type="region of interest" description="Disordered" evidence="1">
    <location>
        <begin position="1"/>
        <end position="29"/>
    </location>
</feature>
<gene>
    <name evidence="3" type="ORF">GCM10010185_42700</name>
</gene>
<organism evidence="3 4">
    <name type="scientific">Saccharothrix coeruleofusca</name>
    <dbReference type="NCBI Taxonomy" id="33919"/>
    <lineage>
        <taxon>Bacteria</taxon>
        <taxon>Bacillati</taxon>
        <taxon>Actinomycetota</taxon>
        <taxon>Actinomycetes</taxon>
        <taxon>Pseudonocardiales</taxon>
        <taxon>Pseudonocardiaceae</taxon>
        <taxon>Saccharothrix</taxon>
    </lineage>
</organism>
<accession>A0A918EFP1</accession>